<proteinExistence type="inferred from homology"/>
<sequence>MPGEKDIESNSESTHHLVNDVVQSFSWRDMQVVVKDRASGEPLNILEKSFGLVHAGQMLAIMGPSGSGKTTLLNTLAHRVAAAGATTTGQVMVNGQATDRSMVRNLSAYVEQEDALIGSITVRETMVFAARLSLPSTVSKKEALSRVDDLIASFGLQAQSDSIVGTPIKKGLSGGQKKRLGVASRLVTNPKILFLDEPTSGLDSALSGEIIRYIKEIAVKNNVSVDRDPDHRWSLTWLTLTQLVIIASIHQPSTTTYRLFDKLALLSLGKTCYFGPVSEADDYFGRIGYPMPLAMNPAEFFLDLINIDLDRNGEVKKRAQDIIQKWSSSAECNHLGNELNNDTATTSRTDLSSVKLAKPNPLTVLLTLLQRSWIKAYRDVVAYEIRIAMYLGLAILMGTVFLRFHPSQEYIQPYINAIFFGGAFLSFMAVAYVPAFLEDLHTFENERANGLVGPFSFMMANFLIGLPFLFLIAVLFSVVEYWLSNFRADGTAFMVWVMWLFLDLLAAESLVVLVSSICPIFVVALAVTAFANGLWMVVDGFLVPMTILNPFWKYVFHYIDYQAYVFQGMMVNEFKGRDYACATGSDGQYQCMYPSDLNADGKIRGTDVLKVFKIDTGIEGTWVGIIIGIIAGYRLLGYLALYFLRNKVGKQKVEE</sequence>
<feature type="transmembrane region" description="Helical" evidence="9">
    <location>
        <begin position="520"/>
        <end position="543"/>
    </location>
</feature>
<dbReference type="PANTHER" id="PTHR48042:SF11">
    <property type="entry name" value="ABC TRANSPORTER G FAMILY MEMBER 11"/>
    <property type="match status" value="1"/>
</dbReference>
<keyword evidence="4 9" id="KW-0812">Transmembrane</keyword>
<comment type="caution">
    <text evidence="11">The sequence shown here is derived from an EMBL/GenBank/DDBJ whole genome shotgun (WGS) entry which is preliminary data.</text>
</comment>
<evidence type="ECO:0000256" key="7">
    <source>
        <dbReference type="ARBA" id="ARBA00022989"/>
    </source>
</evidence>
<keyword evidence="7 9" id="KW-1133">Transmembrane helix</keyword>
<feature type="domain" description="ABC transporter" evidence="10">
    <location>
        <begin position="27"/>
        <end position="293"/>
    </location>
</feature>
<feature type="transmembrane region" description="Helical" evidence="9">
    <location>
        <begin position="387"/>
        <end position="405"/>
    </location>
</feature>
<dbReference type="InterPro" id="IPR013525">
    <property type="entry name" value="ABC2_TM"/>
</dbReference>
<evidence type="ECO:0000313" key="11">
    <source>
        <dbReference type="EMBL" id="VUC33670.1"/>
    </source>
</evidence>
<organism evidence="11 12">
    <name type="scientific">Bionectria ochroleuca</name>
    <name type="common">Gliocladium roseum</name>
    <dbReference type="NCBI Taxonomy" id="29856"/>
    <lineage>
        <taxon>Eukaryota</taxon>
        <taxon>Fungi</taxon>
        <taxon>Dikarya</taxon>
        <taxon>Ascomycota</taxon>
        <taxon>Pezizomycotina</taxon>
        <taxon>Sordariomycetes</taxon>
        <taxon>Hypocreomycetidae</taxon>
        <taxon>Hypocreales</taxon>
        <taxon>Bionectriaceae</taxon>
        <taxon>Clonostachys</taxon>
    </lineage>
</organism>
<evidence type="ECO:0000256" key="8">
    <source>
        <dbReference type="ARBA" id="ARBA00023136"/>
    </source>
</evidence>
<keyword evidence="6" id="KW-0067">ATP-binding</keyword>
<dbReference type="InterPro" id="IPR003593">
    <property type="entry name" value="AAA+_ATPase"/>
</dbReference>
<dbReference type="InterPro" id="IPR052215">
    <property type="entry name" value="Plant_ABCG"/>
</dbReference>
<feature type="transmembrane region" description="Helical" evidence="9">
    <location>
        <begin position="457"/>
        <end position="483"/>
    </location>
</feature>
<reference evidence="11 12" key="1">
    <citation type="submission" date="2019-06" db="EMBL/GenBank/DDBJ databases">
        <authorList>
            <person name="Broberg M."/>
        </authorList>
    </citation>
    <scope>NUCLEOTIDE SEQUENCE [LARGE SCALE GENOMIC DNA]</scope>
</reference>
<keyword evidence="8 9" id="KW-0472">Membrane</keyword>
<name>A0ABY6UUK8_BIOOC</name>
<dbReference type="PANTHER" id="PTHR48042">
    <property type="entry name" value="ABC TRANSPORTER G FAMILY MEMBER 11"/>
    <property type="match status" value="1"/>
</dbReference>
<evidence type="ECO:0000256" key="2">
    <source>
        <dbReference type="ARBA" id="ARBA00005814"/>
    </source>
</evidence>
<dbReference type="EMBL" id="CABFNS010000870">
    <property type="protein sequence ID" value="VUC33670.1"/>
    <property type="molecule type" value="Genomic_DNA"/>
</dbReference>
<dbReference type="InterPro" id="IPR003439">
    <property type="entry name" value="ABC_transporter-like_ATP-bd"/>
</dbReference>
<feature type="transmembrane region" description="Helical" evidence="9">
    <location>
        <begin position="495"/>
        <end position="514"/>
    </location>
</feature>
<evidence type="ECO:0000259" key="10">
    <source>
        <dbReference type="PROSITE" id="PS50893"/>
    </source>
</evidence>
<keyword evidence="3" id="KW-0813">Transport</keyword>
<dbReference type="PROSITE" id="PS50893">
    <property type="entry name" value="ABC_TRANSPORTER_2"/>
    <property type="match status" value="1"/>
</dbReference>
<feature type="transmembrane region" description="Helical" evidence="9">
    <location>
        <begin position="622"/>
        <end position="644"/>
    </location>
</feature>
<dbReference type="Pfam" id="PF00005">
    <property type="entry name" value="ABC_tran"/>
    <property type="match status" value="1"/>
</dbReference>
<evidence type="ECO:0000256" key="1">
    <source>
        <dbReference type="ARBA" id="ARBA00004141"/>
    </source>
</evidence>
<protein>
    <recommendedName>
        <fullName evidence="10">ABC transporter domain-containing protein</fullName>
    </recommendedName>
</protein>
<evidence type="ECO:0000256" key="3">
    <source>
        <dbReference type="ARBA" id="ARBA00022448"/>
    </source>
</evidence>
<dbReference type="Pfam" id="PF01061">
    <property type="entry name" value="ABC2_membrane"/>
    <property type="match status" value="1"/>
</dbReference>
<comment type="similarity">
    <text evidence="2">Belongs to the ABC transporter superfamily. ABCG family. Eye pigment precursor importer (TC 3.A.1.204) subfamily.</text>
</comment>
<evidence type="ECO:0000256" key="4">
    <source>
        <dbReference type="ARBA" id="ARBA00022692"/>
    </source>
</evidence>
<gene>
    <name evidence="11" type="ORF">CLO192961_LOCUS360405</name>
</gene>
<keyword evidence="12" id="KW-1185">Reference proteome</keyword>
<comment type="subcellular location">
    <subcellularLocation>
        <location evidence="1">Membrane</location>
        <topology evidence="1">Multi-pass membrane protein</topology>
    </subcellularLocation>
</comment>
<dbReference type="InterPro" id="IPR027417">
    <property type="entry name" value="P-loop_NTPase"/>
</dbReference>
<evidence type="ECO:0000313" key="12">
    <source>
        <dbReference type="Proteomes" id="UP000766486"/>
    </source>
</evidence>
<dbReference type="SUPFAM" id="SSF52540">
    <property type="entry name" value="P-loop containing nucleoside triphosphate hydrolases"/>
    <property type="match status" value="1"/>
</dbReference>
<keyword evidence="5" id="KW-0547">Nucleotide-binding</keyword>
<feature type="transmembrane region" description="Helical" evidence="9">
    <location>
        <begin position="417"/>
        <end position="437"/>
    </location>
</feature>
<evidence type="ECO:0000256" key="9">
    <source>
        <dbReference type="SAM" id="Phobius"/>
    </source>
</evidence>
<evidence type="ECO:0000256" key="5">
    <source>
        <dbReference type="ARBA" id="ARBA00022741"/>
    </source>
</evidence>
<evidence type="ECO:0000256" key="6">
    <source>
        <dbReference type="ARBA" id="ARBA00022840"/>
    </source>
</evidence>
<dbReference type="Pfam" id="PF19055">
    <property type="entry name" value="ABC2_membrane_7"/>
    <property type="match status" value="1"/>
</dbReference>
<dbReference type="Gene3D" id="3.40.50.300">
    <property type="entry name" value="P-loop containing nucleotide triphosphate hydrolases"/>
    <property type="match status" value="1"/>
</dbReference>
<dbReference type="InterPro" id="IPR043926">
    <property type="entry name" value="ABCG_dom"/>
</dbReference>
<accession>A0ABY6UUK8</accession>
<dbReference type="SMART" id="SM00382">
    <property type="entry name" value="AAA"/>
    <property type="match status" value="1"/>
</dbReference>
<dbReference type="Proteomes" id="UP000766486">
    <property type="component" value="Unassembled WGS sequence"/>
</dbReference>